<name>A0AAV4X5Z2_CAEEX</name>
<sequence>MNAIGELEFYGNIVTKPLLLNCESTSGKYLAIHKIVSSNRISESPTSSRGLETNLINPADSEKAWAGVDLLDIRFSPPAILLTRQDFRDASKCRPEENLR</sequence>
<dbReference type="EMBL" id="BPLR01017332">
    <property type="protein sequence ID" value="GIY90612.1"/>
    <property type="molecule type" value="Genomic_DNA"/>
</dbReference>
<protein>
    <submittedName>
        <fullName evidence="1">Uncharacterized protein</fullName>
    </submittedName>
</protein>
<evidence type="ECO:0000313" key="1">
    <source>
        <dbReference type="EMBL" id="GIY90612.1"/>
    </source>
</evidence>
<keyword evidence="2" id="KW-1185">Reference proteome</keyword>
<comment type="caution">
    <text evidence="1">The sequence shown here is derived from an EMBL/GenBank/DDBJ whole genome shotgun (WGS) entry which is preliminary data.</text>
</comment>
<dbReference type="Proteomes" id="UP001054945">
    <property type="component" value="Unassembled WGS sequence"/>
</dbReference>
<organism evidence="1 2">
    <name type="scientific">Caerostris extrusa</name>
    <name type="common">Bark spider</name>
    <name type="synonym">Caerostris bankana</name>
    <dbReference type="NCBI Taxonomy" id="172846"/>
    <lineage>
        <taxon>Eukaryota</taxon>
        <taxon>Metazoa</taxon>
        <taxon>Ecdysozoa</taxon>
        <taxon>Arthropoda</taxon>
        <taxon>Chelicerata</taxon>
        <taxon>Arachnida</taxon>
        <taxon>Araneae</taxon>
        <taxon>Araneomorphae</taxon>
        <taxon>Entelegynae</taxon>
        <taxon>Araneoidea</taxon>
        <taxon>Araneidae</taxon>
        <taxon>Caerostris</taxon>
    </lineage>
</organism>
<proteinExistence type="predicted"/>
<gene>
    <name evidence="1" type="ORF">CEXT_136781</name>
</gene>
<dbReference type="AlphaFoldDB" id="A0AAV4X5Z2"/>
<reference evidence="1 2" key="1">
    <citation type="submission" date="2021-06" db="EMBL/GenBank/DDBJ databases">
        <title>Caerostris extrusa draft genome.</title>
        <authorList>
            <person name="Kono N."/>
            <person name="Arakawa K."/>
        </authorList>
    </citation>
    <scope>NUCLEOTIDE SEQUENCE [LARGE SCALE GENOMIC DNA]</scope>
</reference>
<evidence type="ECO:0000313" key="2">
    <source>
        <dbReference type="Proteomes" id="UP001054945"/>
    </source>
</evidence>
<accession>A0AAV4X5Z2</accession>